<evidence type="ECO:0000313" key="2">
    <source>
        <dbReference type="EMBL" id="GBP34064.1"/>
    </source>
</evidence>
<dbReference type="AlphaFoldDB" id="A0A4C1V7S3"/>
<comment type="caution">
    <text evidence="2">The sequence shown here is derived from an EMBL/GenBank/DDBJ whole genome shotgun (WGS) entry which is preliminary data.</text>
</comment>
<evidence type="ECO:0000256" key="1">
    <source>
        <dbReference type="SAM" id="MobiDB-lite"/>
    </source>
</evidence>
<keyword evidence="3" id="KW-1185">Reference proteome</keyword>
<dbReference type="Proteomes" id="UP000299102">
    <property type="component" value="Unassembled WGS sequence"/>
</dbReference>
<name>A0A4C1V7S3_EUMVA</name>
<sequence length="73" mass="8510">MRDVVKELASSYSFDYDANADFVSFFGTEQRHTTWNQKQKPKETKTKTKIRLSSDFNPDLYPDSDLNPDLDTD</sequence>
<accession>A0A4C1V7S3</accession>
<dbReference type="EMBL" id="BGZK01000283">
    <property type="protein sequence ID" value="GBP34064.1"/>
    <property type="molecule type" value="Genomic_DNA"/>
</dbReference>
<gene>
    <name evidence="2" type="ORF">EVAR_94077_1</name>
</gene>
<evidence type="ECO:0000313" key="3">
    <source>
        <dbReference type="Proteomes" id="UP000299102"/>
    </source>
</evidence>
<protein>
    <submittedName>
        <fullName evidence="2">Uncharacterized protein</fullName>
    </submittedName>
</protein>
<reference evidence="2 3" key="1">
    <citation type="journal article" date="2019" name="Commun. Biol.">
        <title>The bagworm genome reveals a unique fibroin gene that provides high tensile strength.</title>
        <authorList>
            <person name="Kono N."/>
            <person name="Nakamura H."/>
            <person name="Ohtoshi R."/>
            <person name="Tomita M."/>
            <person name="Numata K."/>
            <person name="Arakawa K."/>
        </authorList>
    </citation>
    <scope>NUCLEOTIDE SEQUENCE [LARGE SCALE GENOMIC DNA]</scope>
</reference>
<feature type="region of interest" description="Disordered" evidence="1">
    <location>
        <begin position="33"/>
        <end position="73"/>
    </location>
</feature>
<organism evidence="2 3">
    <name type="scientific">Eumeta variegata</name>
    <name type="common">Bagworm moth</name>
    <name type="synonym">Eumeta japonica</name>
    <dbReference type="NCBI Taxonomy" id="151549"/>
    <lineage>
        <taxon>Eukaryota</taxon>
        <taxon>Metazoa</taxon>
        <taxon>Ecdysozoa</taxon>
        <taxon>Arthropoda</taxon>
        <taxon>Hexapoda</taxon>
        <taxon>Insecta</taxon>
        <taxon>Pterygota</taxon>
        <taxon>Neoptera</taxon>
        <taxon>Endopterygota</taxon>
        <taxon>Lepidoptera</taxon>
        <taxon>Glossata</taxon>
        <taxon>Ditrysia</taxon>
        <taxon>Tineoidea</taxon>
        <taxon>Psychidae</taxon>
        <taxon>Oiketicinae</taxon>
        <taxon>Eumeta</taxon>
    </lineage>
</organism>
<proteinExistence type="predicted"/>